<dbReference type="EMBL" id="RQJO01000015">
    <property type="protein sequence ID" value="RRA98633.1"/>
    <property type="molecule type" value="Genomic_DNA"/>
</dbReference>
<dbReference type="PROSITE" id="PS51186">
    <property type="entry name" value="GNAT"/>
    <property type="match status" value="1"/>
</dbReference>
<reference evidence="2 3" key="1">
    <citation type="submission" date="2018-11" db="EMBL/GenBank/DDBJ databases">
        <authorList>
            <person name="Zhou Z."/>
            <person name="Wang G."/>
        </authorList>
    </citation>
    <scope>NUCLEOTIDE SEQUENCE [LARGE SCALE GENOMIC DNA]</scope>
    <source>
        <strain evidence="2 3">KCTC52004</strain>
    </source>
</reference>
<dbReference type="GO" id="GO:0016747">
    <property type="term" value="F:acyltransferase activity, transferring groups other than amino-acyl groups"/>
    <property type="evidence" value="ECO:0007669"/>
    <property type="project" value="InterPro"/>
</dbReference>
<keyword evidence="3" id="KW-1185">Reference proteome</keyword>
<dbReference type="PANTHER" id="PTHR43792:SF1">
    <property type="entry name" value="N-ACETYLTRANSFERASE DOMAIN-CONTAINING PROTEIN"/>
    <property type="match status" value="1"/>
</dbReference>
<dbReference type="OrthoDB" id="9798081at2"/>
<evidence type="ECO:0000259" key="1">
    <source>
        <dbReference type="PROSITE" id="PS51186"/>
    </source>
</evidence>
<dbReference type="Proteomes" id="UP000271925">
    <property type="component" value="Unassembled WGS sequence"/>
</dbReference>
<dbReference type="InterPro" id="IPR051531">
    <property type="entry name" value="N-acetyltransferase"/>
</dbReference>
<dbReference type="InterPro" id="IPR016181">
    <property type="entry name" value="Acyl_CoA_acyltransferase"/>
</dbReference>
<organism evidence="2 3">
    <name type="scientific">Larkinella rosea</name>
    <dbReference type="NCBI Taxonomy" id="2025312"/>
    <lineage>
        <taxon>Bacteria</taxon>
        <taxon>Pseudomonadati</taxon>
        <taxon>Bacteroidota</taxon>
        <taxon>Cytophagia</taxon>
        <taxon>Cytophagales</taxon>
        <taxon>Spirosomataceae</taxon>
        <taxon>Larkinella</taxon>
    </lineage>
</organism>
<accession>A0A3P1BDQ3</accession>
<name>A0A3P1BDQ3_9BACT</name>
<gene>
    <name evidence="2" type="ORF">EHT25_26890</name>
</gene>
<comment type="caution">
    <text evidence="2">The sequence shown here is derived from an EMBL/GenBank/DDBJ whole genome shotgun (WGS) entry which is preliminary data.</text>
</comment>
<dbReference type="RefSeq" id="WP_124878472.1">
    <property type="nucleotide sequence ID" value="NZ_RQJO01000015.1"/>
</dbReference>
<dbReference type="PANTHER" id="PTHR43792">
    <property type="entry name" value="GNAT FAMILY, PUTATIVE (AFU_ORTHOLOGUE AFUA_3G00765)-RELATED-RELATED"/>
    <property type="match status" value="1"/>
</dbReference>
<dbReference type="SUPFAM" id="SSF55729">
    <property type="entry name" value="Acyl-CoA N-acyltransferases (Nat)"/>
    <property type="match status" value="1"/>
</dbReference>
<keyword evidence="2" id="KW-0808">Transferase</keyword>
<dbReference type="Pfam" id="PF13302">
    <property type="entry name" value="Acetyltransf_3"/>
    <property type="match status" value="1"/>
</dbReference>
<evidence type="ECO:0000313" key="2">
    <source>
        <dbReference type="EMBL" id="RRA98633.1"/>
    </source>
</evidence>
<dbReference type="InterPro" id="IPR000182">
    <property type="entry name" value="GNAT_dom"/>
</dbReference>
<protein>
    <submittedName>
        <fullName evidence="2">N-acetyltransferase</fullName>
    </submittedName>
</protein>
<dbReference type="AlphaFoldDB" id="A0A3P1BDQ3"/>
<evidence type="ECO:0000313" key="3">
    <source>
        <dbReference type="Proteomes" id="UP000271925"/>
    </source>
</evidence>
<feature type="domain" description="N-acetyltransferase" evidence="1">
    <location>
        <begin position="11"/>
        <end position="176"/>
    </location>
</feature>
<sequence>MLLPKIQTERLILNKYTEADLDNIKLLLSEPLVWEFSSEQFSSGIYPERIYLQKMLQRYSDGKCSMFALKLNDSRTYIGEAGLLLFDEKINKVEIGFNILPKYWYNGYATEIIKAIIDFLFLSIQIERIEAITVVGNVRSEKALLKAGLKKEKTIENYNKIDGNSIDVFLYSILNQTIYKITTS</sequence>
<proteinExistence type="predicted"/>
<dbReference type="Gene3D" id="3.40.630.30">
    <property type="match status" value="1"/>
</dbReference>